<proteinExistence type="predicted"/>
<evidence type="ECO:0000313" key="5">
    <source>
        <dbReference type="Proteomes" id="UP001191082"/>
    </source>
</evidence>
<keyword evidence="5" id="KW-1185">Reference proteome</keyword>
<gene>
    <name evidence="4" type="ORF">FGK64_17020</name>
</gene>
<dbReference type="InterPro" id="IPR015797">
    <property type="entry name" value="NUDIX_hydrolase-like_dom_sf"/>
</dbReference>
<feature type="domain" description="Nudix hydrolase" evidence="3">
    <location>
        <begin position="3"/>
        <end position="137"/>
    </location>
</feature>
<dbReference type="InterPro" id="IPR000086">
    <property type="entry name" value="NUDIX_hydrolase_dom"/>
</dbReference>
<dbReference type="EMBL" id="VCPC01000004">
    <property type="protein sequence ID" value="TMV10898.1"/>
    <property type="molecule type" value="Genomic_DNA"/>
</dbReference>
<comment type="caution">
    <text evidence="4">The sequence shown here is derived from an EMBL/GenBank/DDBJ whole genome shotgun (WGS) entry which is preliminary data.</text>
</comment>
<reference evidence="4 5" key="1">
    <citation type="submission" date="2019-05" db="EMBL/GenBank/DDBJ databases">
        <title>Marivita sp. nov. isolated from sea sediment.</title>
        <authorList>
            <person name="Kim W."/>
        </authorList>
    </citation>
    <scope>NUCLEOTIDE SEQUENCE [LARGE SCALE GENOMIC DNA]</scope>
    <source>
        <strain evidence="4 5">CAU 1492</strain>
    </source>
</reference>
<dbReference type="PROSITE" id="PS51462">
    <property type="entry name" value="NUDIX"/>
    <property type="match status" value="1"/>
</dbReference>
<evidence type="ECO:0000256" key="2">
    <source>
        <dbReference type="ARBA" id="ARBA00022801"/>
    </source>
</evidence>
<comment type="cofactor">
    <cofactor evidence="1">
        <name>Mg(2+)</name>
        <dbReference type="ChEBI" id="CHEBI:18420"/>
    </cofactor>
</comment>
<evidence type="ECO:0000313" key="4">
    <source>
        <dbReference type="EMBL" id="TMV10898.1"/>
    </source>
</evidence>
<name>A0ABY2X792_9RHOB</name>
<organism evidence="4 5">
    <name type="scientific">Arenibacterium halophilum</name>
    <dbReference type="NCBI Taxonomy" id="2583821"/>
    <lineage>
        <taxon>Bacteria</taxon>
        <taxon>Pseudomonadati</taxon>
        <taxon>Pseudomonadota</taxon>
        <taxon>Alphaproteobacteria</taxon>
        <taxon>Rhodobacterales</taxon>
        <taxon>Paracoccaceae</taxon>
        <taxon>Arenibacterium</taxon>
    </lineage>
</organism>
<protein>
    <submittedName>
        <fullName evidence="4">NUDIX domain-containing protein</fullName>
    </submittedName>
</protein>
<dbReference type="Pfam" id="PF00293">
    <property type="entry name" value="NUDIX"/>
    <property type="match status" value="1"/>
</dbReference>
<keyword evidence="2" id="KW-0378">Hydrolase</keyword>
<dbReference type="Gene3D" id="3.90.79.10">
    <property type="entry name" value="Nucleoside Triphosphate Pyrophosphohydrolase"/>
    <property type="match status" value="1"/>
</dbReference>
<evidence type="ECO:0000256" key="1">
    <source>
        <dbReference type="ARBA" id="ARBA00001946"/>
    </source>
</evidence>
<sequence>MGQEFAGAKLILFLGDDLLVLHRDDRTDIPFPDGRDFPGGGRENAESPVSCALRETREETGLILAPGDISWARAVQRPHGLVWFFAAHLPARRVGDVVFGGEGQGWMLMRPDAYCAHPKAIPPFVEVLRGYLADRAD</sequence>
<dbReference type="Proteomes" id="UP001191082">
    <property type="component" value="Unassembled WGS sequence"/>
</dbReference>
<evidence type="ECO:0000259" key="3">
    <source>
        <dbReference type="PROSITE" id="PS51462"/>
    </source>
</evidence>
<dbReference type="SUPFAM" id="SSF55811">
    <property type="entry name" value="Nudix"/>
    <property type="match status" value="1"/>
</dbReference>
<dbReference type="PROSITE" id="PS00893">
    <property type="entry name" value="NUDIX_BOX"/>
    <property type="match status" value="1"/>
</dbReference>
<accession>A0ABY2X792</accession>
<dbReference type="InterPro" id="IPR020084">
    <property type="entry name" value="NUDIX_hydrolase_CS"/>
</dbReference>